<accession>A0A2G9UYC1</accession>
<evidence type="ECO:0000259" key="2">
    <source>
        <dbReference type="SMART" id="SM00875"/>
    </source>
</evidence>
<dbReference type="InterPro" id="IPR015915">
    <property type="entry name" value="Kelch-typ_b-propeller"/>
</dbReference>
<sequence>MSDDMITFLAKELEDDEHILEFESPVRSQHLLTQLTELRHDTRLCDVTLVAEEQCCEFLKKNLTPSNCLGVRMLADTYACGELFYCTQKYILRYFQEIVGNQAFQQLSFEQMVELISSDELGVHSEDQLTLTTNKFKNFEDAEPKPGFIESHPKQSFKKAIDSLHRKREESIARNRGHNIGCGVGVAVLENMLFAVGGCDENDVHLSSVERLDPRVGRWEEVRPMTKRRQCLGTAVLDGNLFALGLAVVNGKLYAVCGDDGVTDTVEVYDPKENQWRIHSSLVEGMKRNSKKQTAYLCYSLMESAI</sequence>
<dbReference type="Pfam" id="PF01344">
    <property type="entry name" value="Kelch_1"/>
    <property type="match status" value="2"/>
</dbReference>
<name>A0A2G9UYC1_TELCI</name>
<dbReference type="SMART" id="SM00612">
    <property type="entry name" value="Kelch"/>
    <property type="match status" value="2"/>
</dbReference>
<keyword evidence="1" id="KW-0880">Kelch repeat</keyword>
<dbReference type="PANTHER" id="PTHR45632">
    <property type="entry name" value="LD33804P"/>
    <property type="match status" value="1"/>
</dbReference>
<evidence type="ECO:0000256" key="1">
    <source>
        <dbReference type="ARBA" id="ARBA00022441"/>
    </source>
</evidence>
<evidence type="ECO:0000313" key="4">
    <source>
        <dbReference type="Proteomes" id="UP000230423"/>
    </source>
</evidence>
<dbReference type="Proteomes" id="UP000230423">
    <property type="component" value="Unassembled WGS sequence"/>
</dbReference>
<dbReference type="SMART" id="SM00875">
    <property type="entry name" value="BACK"/>
    <property type="match status" value="1"/>
</dbReference>
<dbReference type="Pfam" id="PF07707">
    <property type="entry name" value="BACK"/>
    <property type="match status" value="1"/>
</dbReference>
<keyword evidence="4" id="KW-1185">Reference proteome</keyword>
<feature type="domain" description="BACK" evidence="2">
    <location>
        <begin position="68"/>
        <end position="143"/>
    </location>
</feature>
<gene>
    <name evidence="3" type="ORF">TELCIR_03509</name>
</gene>
<dbReference type="Gene3D" id="2.120.10.80">
    <property type="entry name" value="Kelch-type beta propeller"/>
    <property type="match status" value="1"/>
</dbReference>
<evidence type="ECO:0000313" key="3">
    <source>
        <dbReference type="EMBL" id="PIO74490.1"/>
    </source>
</evidence>
<dbReference type="EMBL" id="KZ345269">
    <property type="protein sequence ID" value="PIO74490.1"/>
    <property type="molecule type" value="Genomic_DNA"/>
</dbReference>
<reference evidence="3 4" key="1">
    <citation type="submission" date="2015-09" db="EMBL/GenBank/DDBJ databases">
        <title>Draft genome of the parasitic nematode Teladorsagia circumcincta isolate WARC Sus (inbred).</title>
        <authorList>
            <person name="Mitreva M."/>
        </authorList>
    </citation>
    <scope>NUCLEOTIDE SEQUENCE [LARGE SCALE GENOMIC DNA]</scope>
    <source>
        <strain evidence="3 4">S</strain>
    </source>
</reference>
<dbReference type="InterPro" id="IPR011705">
    <property type="entry name" value="BACK"/>
</dbReference>
<dbReference type="InterPro" id="IPR006652">
    <property type="entry name" value="Kelch_1"/>
</dbReference>
<dbReference type="PANTHER" id="PTHR45632:SF17">
    <property type="entry name" value="KELCH-LIKE PROTEIN 31"/>
    <property type="match status" value="1"/>
</dbReference>
<dbReference type="OrthoDB" id="5775046at2759"/>
<dbReference type="SUPFAM" id="SSF117281">
    <property type="entry name" value="Kelch motif"/>
    <property type="match status" value="1"/>
</dbReference>
<dbReference type="AlphaFoldDB" id="A0A2G9UYC1"/>
<dbReference type="Gene3D" id="1.25.40.420">
    <property type="match status" value="1"/>
</dbReference>
<organism evidence="3 4">
    <name type="scientific">Teladorsagia circumcincta</name>
    <name type="common">Brown stomach worm</name>
    <name type="synonym">Ostertagia circumcincta</name>
    <dbReference type="NCBI Taxonomy" id="45464"/>
    <lineage>
        <taxon>Eukaryota</taxon>
        <taxon>Metazoa</taxon>
        <taxon>Ecdysozoa</taxon>
        <taxon>Nematoda</taxon>
        <taxon>Chromadorea</taxon>
        <taxon>Rhabditida</taxon>
        <taxon>Rhabditina</taxon>
        <taxon>Rhabditomorpha</taxon>
        <taxon>Strongyloidea</taxon>
        <taxon>Trichostrongylidae</taxon>
        <taxon>Teladorsagia</taxon>
    </lineage>
</organism>
<proteinExistence type="predicted"/>
<protein>
    <submittedName>
        <fullName evidence="3">Kelch repeat protein</fullName>
    </submittedName>
</protein>